<dbReference type="PANTHER" id="PTHR43201:SF8">
    <property type="entry name" value="ACYL-COA SYNTHETASE FAMILY MEMBER 3"/>
    <property type="match status" value="1"/>
</dbReference>
<sequence>MHAQGLNSQTFTAAPLDGSLTLPQLLDRQLAQSPRHTAYIYDGPDGEIISISFDQYIRTVYVACRRILDDTVPHIPVVPDGQATVVGIFAATDSISYCMMVAAIMRAGLIPFCISPRNAASGVANLLEKTGAAVVYVSTDLKSILAEALEISGKPLPVFDVLIFTHLQAAFEKESPDSASLPALPTVMDIDSTGIILHSSGSTSIFSKPVYLPHRLILQYASVPWSGSKDYCGEILGAHSMPNFHGMGVFLSSWPFSTGLIMAVLRPTTPPMPSTPKTTLAGLLATKPDFVMATPASIESWSEDPVGMKAMQALKALSYLGATLNKRVGDTLVVNGISLCCAYGTMETGLLTPFFMSYGVDWEYLAVRKEYNTVRVPEDDGSGLYTHTYLVSPSYATAYTNVEIDGRLGCSISDLLEQHSDNPDLHRVYGRKDDLIRFSTAAKMNPVPIEAQINRNPFVDGALVFGNARPYPGVLIQLKPEFQADLADEEKRSKLSDALWASVDGANKTSPTHFQIPRKMVLLADPRKPFALTSKAQPRRRVVFENYKEEICAAYL</sequence>
<dbReference type="EMBL" id="JACAZI010000008">
    <property type="protein sequence ID" value="KAF7353915.1"/>
    <property type="molecule type" value="Genomic_DNA"/>
</dbReference>
<dbReference type="InterPro" id="IPR042099">
    <property type="entry name" value="ANL_N_sf"/>
</dbReference>
<evidence type="ECO:0000259" key="2">
    <source>
        <dbReference type="Pfam" id="PF00501"/>
    </source>
</evidence>
<reference evidence="3" key="1">
    <citation type="submission" date="2020-05" db="EMBL/GenBank/DDBJ databases">
        <title>Mycena genomes resolve the evolution of fungal bioluminescence.</title>
        <authorList>
            <person name="Tsai I.J."/>
        </authorList>
    </citation>
    <scope>NUCLEOTIDE SEQUENCE</scope>
    <source>
        <strain evidence="3">CCC161011</strain>
    </source>
</reference>
<evidence type="ECO:0000313" key="4">
    <source>
        <dbReference type="Proteomes" id="UP000620124"/>
    </source>
</evidence>
<dbReference type="GO" id="GO:0006631">
    <property type="term" value="P:fatty acid metabolic process"/>
    <property type="evidence" value="ECO:0007669"/>
    <property type="project" value="TreeGrafter"/>
</dbReference>
<dbReference type="GO" id="GO:0031956">
    <property type="term" value="F:medium-chain fatty acid-CoA ligase activity"/>
    <property type="evidence" value="ECO:0007669"/>
    <property type="project" value="TreeGrafter"/>
</dbReference>
<evidence type="ECO:0000313" key="3">
    <source>
        <dbReference type="EMBL" id="KAF7353915.1"/>
    </source>
</evidence>
<accession>A0A8H6Y993</accession>
<gene>
    <name evidence="3" type="ORF">MVEN_01077600</name>
</gene>
<evidence type="ECO:0000256" key="1">
    <source>
        <dbReference type="ARBA" id="ARBA00006432"/>
    </source>
</evidence>
<comment type="caution">
    <text evidence="3">The sequence shown here is derived from an EMBL/GenBank/DDBJ whole genome shotgun (WGS) entry which is preliminary data.</text>
</comment>
<comment type="similarity">
    <text evidence="1">Belongs to the ATP-dependent AMP-binding enzyme family.</text>
</comment>
<dbReference type="Proteomes" id="UP000620124">
    <property type="component" value="Unassembled WGS sequence"/>
</dbReference>
<feature type="domain" description="AMP-dependent synthetase/ligase" evidence="2">
    <location>
        <begin position="84"/>
        <end position="354"/>
    </location>
</feature>
<keyword evidence="4" id="KW-1185">Reference proteome</keyword>
<dbReference type="SUPFAM" id="SSF56801">
    <property type="entry name" value="Acetyl-CoA synthetase-like"/>
    <property type="match status" value="1"/>
</dbReference>
<name>A0A8H6Y993_9AGAR</name>
<organism evidence="3 4">
    <name type="scientific">Mycena venus</name>
    <dbReference type="NCBI Taxonomy" id="2733690"/>
    <lineage>
        <taxon>Eukaryota</taxon>
        <taxon>Fungi</taxon>
        <taxon>Dikarya</taxon>
        <taxon>Basidiomycota</taxon>
        <taxon>Agaricomycotina</taxon>
        <taxon>Agaricomycetes</taxon>
        <taxon>Agaricomycetidae</taxon>
        <taxon>Agaricales</taxon>
        <taxon>Marasmiineae</taxon>
        <taxon>Mycenaceae</taxon>
        <taxon>Mycena</taxon>
    </lineage>
</organism>
<dbReference type="AlphaFoldDB" id="A0A8H6Y993"/>
<dbReference type="Pfam" id="PF23562">
    <property type="entry name" value="AMP-binding_C_3"/>
    <property type="match status" value="1"/>
</dbReference>
<dbReference type="InterPro" id="IPR000873">
    <property type="entry name" value="AMP-dep_synth/lig_dom"/>
</dbReference>
<dbReference type="PANTHER" id="PTHR43201">
    <property type="entry name" value="ACYL-COA SYNTHETASE"/>
    <property type="match status" value="1"/>
</dbReference>
<dbReference type="Pfam" id="PF00501">
    <property type="entry name" value="AMP-binding"/>
    <property type="match status" value="1"/>
</dbReference>
<protein>
    <submittedName>
        <fullName evidence="3">Acetyl-CoA synthetase-like protein</fullName>
    </submittedName>
</protein>
<proteinExistence type="inferred from homology"/>
<dbReference type="Gene3D" id="3.40.50.12780">
    <property type="entry name" value="N-terminal domain of ligase-like"/>
    <property type="match status" value="1"/>
</dbReference>
<dbReference type="OrthoDB" id="429813at2759"/>